<feature type="compositionally biased region" description="Polar residues" evidence="5">
    <location>
        <begin position="706"/>
        <end position="718"/>
    </location>
</feature>
<sequence length="893" mass="97704">MTSSHSSTAVAAAIEADSPSIVSFTSTVPMISSSPVEQANSIRLLAVYERLSFYLKDNSLFEASDAIFLCYSLARGIDCAITHNSIPGIASRLPSLVKKVYEWRKNAAFLSAIMMVLISAKNACKRGWFQPADSKELLFMVDEICNKFCTEVHSNSHVGHAFDTISKIIPKFCPHVKLCSLIASFEAQPGYDVLMLDFYFTKNHFPEEKIVLIVIKTENLETSSCIAGPAQVSFIINGKGVDKRNNVSLDYGPQFPTDISKMLKYGINVLQAIGYFDGTYLIAIAYMSRMTTCTPVLKEYVHPAVTTFDTDSELFEGPSRISLCCPISFKRIKTPVKGHLCKHHQCFDYDNYIEMNSRKPNWRCPHCNQPICLVDLRIDRKMVKILEEMGDVTEVLIHSDGSWNVVPEHEKYTANQLPVGTHVQSNNMECETIMSTDSIADPVDLTMEDNCNGCTTQTHGQEVPLNGSANQMSNKALESEDRKPLIGVEELLVTQFLSDTLLPSYTSNATHQNVNNLEPTYTPSYASNGLAACAMPNVGALQTVPPNIMGSMVSPALDATQRSVHAVSAVNTVTGRNIPRHVDRTPIAFQALPAQQTPSASERLQTNLIDVPLVSNNLSPTIYQTVHTSMATLENFCGGISNMDMHQVARAVVTAVTQGLGPQSNPYVLNSAARQQVAGLPSPSSINPRPLLSQRTGPNNLDALRTTMQPPSYFQNPLQTPPAFRTQPSISQAANIPSFSPTPLPPVRLTSPANFMNHLNPTQANHLAQLLRSQTSSAAREGSRVLGADRWRSLTGLTPSLHSRTDGIPVLPEQNWRPTRRMRGSLTGSEYSAVLNHYMAPSSQFAGTRPLATSAAEQVSVMIANNLTSQVTGNHRSGFEPGELGTQRGDATI</sequence>
<dbReference type="CDD" id="cd16650">
    <property type="entry name" value="SP-RING_PIAS-like"/>
    <property type="match status" value="1"/>
</dbReference>
<dbReference type="PANTHER" id="PTHR10782:SF4">
    <property type="entry name" value="TONALLI, ISOFORM E"/>
    <property type="match status" value="1"/>
</dbReference>
<feature type="compositionally biased region" description="Polar residues" evidence="5">
    <location>
        <begin position="726"/>
        <end position="739"/>
    </location>
</feature>
<evidence type="ECO:0000256" key="4">
    <source>
        <dbReference type="PROSITE-ProRule" id="PRU00452"/>
    </source>
</evidence>
<feature type="compositionally biased region" description="Polar residues" evidence="5">
    <location>
        <begin position="682"/>
        <end position="699"/>
    </location>
</feature>
<accession>A0A835S1J3</accession>
<proteinExistence type="predicted"/>
<keyword evidence="8" id="KW-1185">Reference proteome</keyword>
<gene>
    <name evidence="7" type="ORF">HPP92_000528</name>
</gene>
<evidence type="ECO:0000256" key="1">
    <source>
        <dbReference type="ARBA" id="ARBA00022723"/>
    </source>
</evidence>
<dbReference type="Pfam" id="PF02891">
    <property type="entry name" value="zf-MIZ"/>
    <property type="match status" value="1"/>
</dbReference>
<evidence type="ECO:0000256" key="5">
    <source>
        <dbReference type="SAM" id="MobiDB-lite"/>
    </source>
</evidence>
<evidence type="ECO:0000256" key="2">
    <source>
        <dbReference type="ARBA" id="ARBA00022771"/>
    </source>
</evidence>
<keyword evidence="2 4" id="KW-0863">Zinc-finger</keyword>
<feature type="region of interest" description="Disordered" evidence="5">
    <location>
        <begin position="872"/>
        <end position="893"/>
    </location>
</feature>
<dbReference type="EMBL" id="JADCNL010000001">
    <property type="protein sequence ID" value="KAG0495837.1"/>
    <property type="molecule type" value="Genomic_DNA"/>
</dbReference>
<feature type="region of interest" description="Disordered" evidence="5">
    <location>
        <begin position="679"/>
        <end position="758"/>
    </location>
</feature>
<dbReference type="AlphaFoldDB" id="A0A835S1J3"/>
<evidence type="ECO:0000313" key="8">
    <source>
        <dbReference type="Proteomes" id="UP000636800"/>
    </source>
</evidence>
<protein>
    <recommendedName>
        <fullName evidence="6">SP-RING-type domain-containing protein</fullName>
    </recommendedName>
</protein>
<organism evidence="7 8">
    <name type="scientific">Vanilla planifolia</name>
    <name type="common">Vanilla</name>
    <dbReference type="NCBI Taxonomy" id="51239"/>
    <lineage>
        <taxon>Eukaryota</taxon>
        <taxon>Viridiplantae</taxon>
        <taxon>Streptophyta</taxon>
        <taxon>Embryophyta</taxon>
        <taxon>Tracheophyta</taxon>
        <taxon>Spermatophyta</taxon>
        <taxon>Magnoliopsida</taxon>
        <taxon>Liliopsida</taxon>
        <taxon>Asparagales</taxon>
        <taxon>Orchidaceae</taxon>
        <taxon>Vanilloideae</taxon>
        <taxon>Vanilleae</taxon>
        <taxon>Vanilla</taxon>
    </lineage>
</organism>
<dbReference type="Proteomes" id="UP000636800">
    <property type="component" value="Chromosome 1"/>
</dbReference>
<dbReference type="InterPro" id="IPR013083">
    <property type="entry name" value="Znf_RING/FYVE/PHD"/>
</dbReference>
<dbReference type="GO" id="GO:0061665">
    <property type="term" value="F:SUMO ligase activity"/>
    <property type="evidence" value="ECO:0007669"/>
    <property type="project" value="TreeGrafter"/>
</dbReference>
<evidence type="ECO:0000259" key="6">
    <source>
        <dbReference type="PROSITE" id="PS51044"/>
    </source>
</evidence>
<dbReference type="OrthoDB" id="266138at2759"/>
<keyword evidence="3" id="KW-0862">Zinc</keyword>
<dbReference type="InterPro" id="IPR004181">
    <property type="entry name" value="Znf_MIZ"/>
</dbReference>
<dbReference type="GO" id="GO:0008270">
    <property type="term" value="F:zinc ion binding"/>
    <property type="evidence" value="ECO:0007669"/>
    <property type="project" value="UniProtKB-KW"/>
</dbReference>
<keyword evidence="1" id="KW-0479">Metal-binding</keyword>
<dbReference type="Gene3D" id="3.30.40.10">
    <property type="entry name" value="Zinc/RING finger domain, C3HC4 (zinc finger)"/>
    <property type="match status" value="1"/>
</dbReference>
<dbReference type="GO" id="GO:0000785">
    <property type="term" value="C:chromatin"/>
    <property type="evidence" value="ECO:0007669"/>
    <property type="project" value="TreeGrafter"/>
</dbReference>
<name>A0A835S1J3_VANPL</name>
<feature type="domain" description="SP-RING-type" evidence="6">
    <location>
        <begin position="310"/>
        <end position="391"/>
    </location>
</feature>
<comment type="caution">
    <text evidence="7">The sequence shown here is derived from an EMBL/GenBank/DDBJ whole genome shotgun (WGS) entry which is preliminary data.</text>
</comment>
<dbReference type="GO" id="GO:0016925">
    <property type="term" value="P:protein sumoylation"/>
    <property type="evidence" value="ECO:0007669"/>
    <property type="project" value="TreeGrafter"/>
</dbReference>
<reference evidence="7 8" key="1">
    <citation type="journal article" date="2020" name="Nat. Food">
        <title>A phased Vanilla planifolia genome enables genetic improvement of flavour and production.</title>
        <authorList>
            <person name="Hasing T."/>
            <person name="Tang H."/>
            <person name="Brym M."/>
            <person name="Khazi F."/>
            <person name="Huang T."/>
            <person name="Chambers A.H."/>
        </authorList>
    </citation>
    <scope>NUCLEOTIDE SEQUENCE [LARGE SCALE GENOMIC DNA]</scope>
    <source>
        <tissue evidence="7">Leaf</tissue>
    </source>
</reference>
<evidence type="ECO:0000256" key="3">
    <source>
        <dbReference type="ARBA" id="ARBA00022833"/>
    </source>
</evidence>
<dbReference type="PANTHER" id="PTHR10782">
    <property type="entry name" value="ZINC FINGER MIZ DOMAIN-CONTAINING PROTEIN"/>
    <property type="match status" value="1"/>
</dbReference>
<dbReference type="PROSITE" id="PS51044">
    <property type="entry name" value="ZF_SP_RING"/>
    <property type="match status" value="1"/>
</dbReference>
<evidence type="ECO:0000313" key="7">
    <source>
        <dbReference type="EMBL" id="KAG0495837.1"/>
    </source>
</evidence>